<name>A6JK57_RAT</name>
<protein>
    <submittedName>
        <fullName evidence="1">RCG60536</fullName>
    </submittedName>
</protein>
<organism evidence="1 2">
    <name type="scientific">Rattus norvegicus</name>
    <name type="common">Rat</name>
    <dbReference type="NCBI Taxonomy" id="10116"/>
    <lineage>
        <taxon>Eukaryota</taxon>
        <taxon>Metazoa</taxon>
        <taxon>Chordata</taxon>
        <taxon>Craniata</taxon>
        <taxon>Vertebrata</taxon>
        <taxon>Euteleostomi</taxon>
        <taxon>Mammalia</taxon>
        <taxon>Eutheria</taxon>
        <taxon>Euarchontoglires</taxon>
        <taxon>Glires</taxon>
        <taxon>Rodentia</taxon>
        <taxon>Myomorpha</taxon>
        <taxon>Muroidea</taxon>
        <taxon>Muridae</taxon>
        <taxon>Murinae</taxon>
        <taxon>Rattus</taxon>
    </lineage>
</organism>
<reference evidence="2" key="1">
    <citation type="submission" date="2005-09" db="EMBL/GenBank/DDBJ databases">
        <authorList>
            <person name="Mural R.J."/>
            <person name="Li P.W."/>
            <person name="Adams M.D."/>
            <person name="Amanatides P.G."/>
            <person name="Baden-Tillson H."/>
            <person name="Barnstead M."/>
            <person name="Chin S.H."/>
            <person name="Dew I."/>
            <person name="Evans C.A."/>
            <person name="Ferriera S."/>
            <person name="Flanigan M."/>
            <person name="Fosler C."/>
            <person name="Glodek A."/>
            <person name="Gu Z."/>
            <person name="Holt R.A."/>
            <person name="Jennings D."/>
            <person name="Kraft C.L."/>
            <person name="Lu F."/>
            <person name="Nguyen T."/>
            <person name="Nusskern D.R."/>
            <person name="Pfannkoch C.M."/>
            <person name="Sitter C."/>
            <person name="Sutton G.G."/>
            <person name="Venter J.C."/>
            <person name="Wang Z."/>
            <person name="Woodage T."/>
            <person name="Zheng X.H."/>
            <person name="Zhong F."/>
        </authorList>
    </citation>
    <scope>NUCLEOTIDE SEQUENCE [LARGE SCALE GENOMIC DNA]</scope>
    <source>
        <strain>BN</strain>
        <strain evidence="2">Sprague-Dawley</strain>
    </source>
</reference>
<evidence type="ECO:0000313" key="1">
    <source>
        <dbReference type="EMBL" id="EDL97073.1"/>
    </source>
</evidence>
<accession>A6JK57</accession>
<dbReference type="Proteomes" id="UP000234681">
    <property type="component" value="Chromosome 20"/>
</dbReference>
<proteinExistence type="predicted"/>
<sequence length="45" mass="5277">MSLFKAFASWSSNNPAFWTMDRHRILCLPHQDGSLLTMRQKKVLL</sequence>
<gene>
    <name evidence="1" type="ORF">rCG_60536</name>
</gene>
<dbReference type="AlphaFoldDB" id="A6JK57"/>
<evidence type="ECO:0000313" key="2">
    <source>
        <dbReference type="Proteomes" id="UP000234681"/>
    </source>
</evidence>
<dbReference type="EMBL" id="CH473988">
    <property type="protein sequence ID" value="EDL97073.1"/>
    <property type="molecule type" value="Genomic_DNA"/>
</dbReference>